<sequence>MNHVKEKSIKEMVAPMINNPEIPCQYFELGSLLVNVFKSSDGLMEYSIFKKCGAYQMYSRVELLTVGLMSKEKLTKFLLTYHYSKMEEMD</sequence>
<protein>
    <submittedName>
        <fullName evidence="1">Uncharacterized protein</fullName>
    </submittedName>
</protein>
<keyword evidence="2" id="KW-1185">Reference proteome</keyword>
<dbReference type="EMBL" id="JABTTE010000008">
    <property type="protein sequence ID" value="NSL51727.1"/>
    <property type="molecule type" value="Genomic_DNA"/>
</dbReference>
<proteinExistence type="predicted"/>
<dbReference type="Proteomes" id="UP000625804">
    <property type="component" value="Unassembled WGS sequence"/>
</dbReference>
<organism evidence="1 2">
    <name type="scientific">Calidifontibacillus erzurumensis</name>
    <dbReference type="NCBI Taxonomy" id="2741433"/>
    <lineage>
        <taxon>Bacteria</taxon>
        <taxon>Bacillati</taxon>
        <taxon>Bacillota</taxon>
        <taxon>Bacilli</taxon>
        <taxon>Bacillales</taxon>
        <taxon>Bacillaceae</taxon>
        <taxon>Calidifontibacillus/Schinkia group</taxon>
        <taxon>Calidifontibacillus</taxon>
    </lineage>
</organism>
<dbReference type="RefSeq" id="WP_173730928.1">
    <property type="nucleotide sequence ID" value="NZ_JABTTE010000008.1"/>
</dbReference>
<evidence type="ECO:0000313" key="2">
    <source>
        <dbReference type="Proteomes" id="UP000625804"/>
    </source>
</evidence>
<evidence type="ECO:0000313" key="1">
    <source>
        <dbReference type="EMBL" id="NSL51727.1"/>
    </source>
</evidence>
<gene>
    <name evidence="1" type="ORF">HR057_08085</name>
</gene>
<dbReference type="AlphaFoldDB" id="A0A8J8KBK9"/>
<reference evidence="1" key="1">
    <citation type="submission" date="2020-06" db="EMBL/GenBank/DDBJ databases">
        <title>A novel thermopfilic bacterium from Erzurum, Turkey.</title>
        <authorList>
            <person name="Adiguzel A."/>
            <person name="Ay H."/>
            <person name="Baltaci M.O."/>
        </authorList>
    </citation>
    <scope>NUCLEOTIDE SEQUENCE</scope>
    <source>
        <strain evidence="1">P2</strain>
    </source>
</reference>
<comment type="caution">
    <text evidence="1">The sequence shown here is derived from an EMBL/GenBank/DDBJ whole genome shotgun (WGS) entry which is preliminary data.</text>
</comment>
<name>A0A8J8KBK9_9BACI</name>
<accession>A0A8J8KBK9</accession>